<reference evidence="10 11" key="1">
    <citation type="journal article" date="2018" name="Sci. Rep.">
        <title>Characterisation of pathogen-specific regions and novel effector candidates in Fusarium oxysporum f. sp. cepae.</title>
        <authorList>
            <person name="Armitage A.D."/>
            <person name="Taylor A."/>
            <person name="Sobczyk M.K."/>
            <person name="Baxter L."/>
            <person name="Greenfield B.P."/>
            <person name="Bates H.J."/>
            <person name="Wilson F."/>
            <person name="Jackson A.C."/>
            <person name="Ott S."/>
            <person name="Harrison R.J."/>
            <person name="Clarkson J.P."/>
        </authorList>
    </citation>
    <scope>NUCLEOTIDE SEQUENCE [LARGE SCALE GENOMIC DNA]</scope>
    <source>
        <strain evidence="10 11">Fo_A13</strain>
    </source>
</reference>
<protein>
    <recommendedName>
        <fullName evidence="9">Xylanolytic transcriptional activator regulatory domain-containing protein</fullName>
    </recommendedName>
</protein>
<dbReference type="VEuPathDB" id="FungiDB:FOIG_09506"/>
<dbReference type="VEuPathDB" id="FungiDB:FOIG_09507"/>
<dbReference type="VEuPathDB" id="FungiDB:HZS61_003433"/>
<dbReference type="PANTHER" id="PTHR46300:SF2">
    <property type="entry name" value="CYTOCHROME P450 MONOOXYGENASE ALNH-RELATED"/>
    <property type="match status" value="1"/>
</dbReference>
<name>A0A420MU55_FUSOX</name>
<dbReference type="CDD" id="cd12148">
    <property type="entry name" value="fungal_TF_MHR"/>
    <property type="match status" value="1"/>
</dbReference>
<proteinExistence type="inferred from homology"/>
<dbReference type="InterPro" id="IPR050364">
    <property type="entry name" value="Cytochrome_P450_fung"/>
</dbReference>
<dbReference type="GO" id="GO:0020037">
    <property type="term" value="F:heme binding"/>
    <property type="evidence" value="ECO:0007669"/>
    <property type="project" value="InterPro"/>
</dbReference>
<feature type="compositionally biased region" description="Polar residues" evidence="7">
    <location>
        <begin position="1359"/>
        <end position="1369"/>
    </location>
</feature>
<dbReference type="PANTHER" id="PTHR46300">
    <property type="entry name" value="P450, PUTATIVE (EUROFUNG)-RELATED-RELATED"/>
    <property type="match status" value="1"/>
</dbReference>
<dbReference type="EMBL" id="MRCX01000112">
    <property type="protein sequence ID" value="RKK71562.1"/>
    <property type="molecule type" value="Genomic_DNA"/>
</dbReference>
<dbReference type="VEuPathDB" id="FungiDB:FOMG_06137"/>
<dbReference type="VEuPathDB" id="FungiDB:HZS61_003432"/>
<dbReference type="GO" id="GO:0005506">
    <property type="term" value="F:iron ion binding"/>
    <property type="evidence" value="ECO:0007669"/>
    <property type="project" value="InterPro"/>
</dbReference>
<accession>A0A420MU55</accession>
<dbReference type="VEuPathDB" id="FungiDB:FOC4_g10013199"/>
<dbReference type="GO" id="GO:0003677">
    <property type="term" value="F:DNA binding"/>
    <property type="evidence" value="ECO:0007669"/>
    <property type="project" value="InterPro"/>
</dbReference>
<dbReference type="VEuPathDB" id="FungiDB:HZS61_003431"/>
<evidence type="ECO:0000256" key="4">
    <source>
        <dbReference type="ARBA" id="ARBA00023004"/>
    </source>
</evidence>
<dbReference type="VEuPathDB" id="FungiDB:FOC4_g10013198"/>
<feature type="region of interest" description="Disordered" evidence="7">
    <location>
        <begin position="1348"/>
        <end position="1369"/>
    </location>
</feature>
<comment type="caution">
    <text evidence="10">The sequence shown here is derived from an EMBL/GenBank/DDBJ whole genome shotgun (WGS) entry which is preliminary data.</text>
</comment>
<dbReference type="VEuPathDB" id="FungiDB:FOXG_04832"/>
<evidence type="ECO:0000256" key="1">
    <source>
        <dbReference type="ARBA" id="ARBA00010617"/>
    </source>
</evidence>
<feature type="compositionally biased region" description="Basic and acidic residues" evidence="7">
    <location>
        <begin position="739"/>
        <end position="754"/>
    </location>
</feature>
<sequence>MTHRFFVIARVVGRDGAFDLWKDRLLELCKVSATEPYGDSYYWGQDADGEPDTLWGLEGYTHPIGFFIDHVSSDIFKREMALVDKDRLLRTAQGLDSPDYDLHHYDEYGGFLKRADDVERDSVRSFVVVKHYWATSETLRTEMLDSLKQVAERLSSGPPQVQSALVLKECRDTNMATLWLRFASEEDWNSLERSDRMQELVESVKTNCCDHEQTDIEITMAPSTLLYGLIGAAATLALYWLLRIGRRDPRMPPGPPTVPILGNMHMIPTTGLGKKFMEWSLQYGKIFSLKIGSGNIIVICDRKAVHELLDKKGSIYSDRPPNIVPLFITRGDHMTMECQSPSWREKRTVVTRNLNPKSLDEKHFRVQETEAVILMNRLLDDPSNFYSYSRLYASSVASILAWGFRATTLDSFWYKDVSAMIEKWLEAIEPGATPPVDLIPWLWYIPGKWKSRVYKMRDHMDKVWSQARAMVDDRRARGDRRECMIDMKLDEYEKNGWPMSQHAFNNLFGELMEAGADTTANQILTLILALAKYPQFQEKARVEIDAVCGTERAPVFSDFPKMPYVNAIVKEGLRWRPTSDLGLPHTVTKDDYYDGMLIPKGSTIFVGVWAMHHDKDYYGSHDTFDPDRYLSHTKLANEYATNLHFHITMDMELDGVSALEFIWPSAAAHTVTERSTRQSIFSGTSALIQGRSHTDVIHAVAAMRGGKKPSPTFVNAGIDGHSDVLLRHVRYFHPNSDASQRERRRSDVSTNEKSRQRRQSVLADSINVCSIPPPEPEQGSEADNDHQEHENNRIRDHGQPQQQEDASITVDNSMAQFSTSDLDALATVSMLQALHEQPTESPKLNLQDPFDPEQRPTNPSPAAGHHDNELSPLSFSHHMVETTLETATPTLFTANAEFLSPGVSLSTRANVFHSHTAASSAPWGNNEASLTSMSNTDLLHYAGALELLQPNLSHLDFLDFSLGETSPGVRGSQASSNSIDPVSSIPLERFARVAALWPRNRTHSASQIASKVWADVVNYRGDGIFTDVSISQSSPSSTIGTENESRWGMDEEKRQDLIREFGSPGSSVDFLPARLLNLGLTIAFRQPHSLVPFIHQPTFSAKSASNSVVFSLCLLGLVILDSSFVKPFTQHYLPAATEQCCSQLATPSFGPEGSAQLIERLASAALLLMAWSISSPHGARDAFLSRMLYHQTINRVQMSGLLMPRPASFSIDNLLNQANSARLIHDPAQSDDWAWKAWARTESFKRLISTLIMIDAWWASKLNTEPLICTSVVQLEMSTSVDLYRSSSAKSWGSCRNAGTSATTDPIVIRMHAPSITLKPLQETSPIGMTGLLSVIWARILQHQHQTRGARLPEDGNGEQPTASVDASTETGNNMLRVLGDIYTNYSRFLRYRNPNCIAQWHFLNLNLLANLEIFEMASGRNGAESAYAALQEIANWSQTQHARRACLHAAGIYIAMSRRRANDGVMLHSDMSLFTAALVLGLSVFMMKPNEVHSDSDTESFELLNDIDWTNLCDPMSAVDIAGDTSASQFIQNGGSISFSGTVCEAGYNAAKMILLEFASLLEEVGKWNAKELCHILRIMSDSLIEVDDRLSGD</sequence>
<dbReference type="InterPro" id="IPR002401">
    <property type="entry name" value="Cyt_P450_E_grp-I"/>
</dbReference>
<dbReference type="SUPFAM" id="SSF48264">
    <property type="entry name" value="Cytochrome P450"/>
    <property type="match status" value="1"/>
</dbReference>
<dbReference type="GO" id="GO:0016705">
    <property type="term" value="F:oxidoreductase activity, acting on paired donors, with incorporation or reduction of molecular oxygen"/>
    <property type="evidence" value="ECO:0007669"/>
    <property type="project" value="InterPro"/>
</dbReference>
<evidence type="ECO:0000256" key="7">
    <source>
        <dbReference type="SAM" id="MobiDB-lite"/>
    </source>
</evidence>
<evidence type="ECO:0000256" key="8">
    <source>
        <dbReference type="SAM" id="Phobius"/>
    </source>
</evidence>
<feature type="region of interest" description="Disordered" evidence="7">
    <location>
        <begin position="735"/>
        <end position="806"/>
    </location>
</feature>
<dbReference type="Pfam" id="PF04082">
    <property type="entry name" value="Fungal_trans"/>
    <property type="match status" value="1"/>
</dbReference>
<dbReference type="VEuPathDB" id="FungiDB:FOZG_17565"/>
<dbReference type="InterPro" id="IPR001128">
    <property type="entry name" value="Cyt_P450"/>
</dbReference>
<feature type="transmembrane region" description="Helical" evidence="8">
    <location>
        <begin position="224"/>
        <end position="242"/>
    </location>
</feature>
<dbReference type="VEuPathDB" id="FungiDB:FOC1_g10004348"/>
<keyword evidence="6" id="KW-0539">Nucleus</keyword>
<dbReference type="VEuPathDB" id="FungiDB:FOIG_09508"/>
<dbReference type="Gene3D" id="1.10.630.10">
    <property type="entry name" value="Cytochrome P450"/>
    <property type="match status" value="1"/>
</dbReference>
<dbReference type="GO" id="GO:0004497">
    <property type="term" value="F:monooxygenase activity"/>
    <property type="evidence" value="ECO:0007669"/>
    <property type="project" value="UniProtKB-KW"/>
</dbReference>
<evidence type="ECO:0000256" key="3">
    <source>
        <dbReference type="ARBA" id="ARBA00023002"/>
    </source>
</evidence>
<dbReference type="GO" id="GO:0006351">
    <property type="term" value="P:DNA-templated transcription"/>
    <property type="evidence" value="ECO:0007669"/>
    <property type="project" value="InterPro"/>
</dbReference>
<keyword evidence="2" id="KW-0479">Metal-binding</keyword>
<keyword evidence="4" id="KW-0408">Iron</keyword>
<gene>
    <name evidence="10" type="ORF">BFJ69_g10824</name>
</gene>
<dbReference type="PRINTS" id="PR00463">
    <property type="entry name" value="EP450I"/>
</dbReference>
<organism evidence="10 11">
    <name type="scientific">Fusarium oxysporum</name>
    <name type="common">Fusarium vascular wilt</name>
    <dbReference type="NCBI Taxonomy" id="5507"/>
    <lineage>
        <taxon>Eukaryota</taxon>
        <taxon>Fungi</taxon>
        <taxon>Dikarya</taxon>
        <taxon>Ascomycota</taxon>
        <taxon>Pezizomycotina</taxon>
        <taxon>Sordariomycetes</taxon>
        <taxon>Hypocreomycetidae</taxon>
        <taxon>Hypocreales</taxon>
        <taxon>Nectriaceae</taxon>
        <taxon>Fusarium</taxon>
        <taxon>Fusarium oxysporum species complex</taxon>
    </lineage>
</organism>
<evidence type="ECO:0000256" key="6">
    <source>
        <dbReference type="ARBA" id="ARBA00023242"/>
    </source>
</evidence>
<keyword evidence="5" id="KW-0503">Monooxygenase</keyword>
<keyword evidence="8" id="KW-0472">Membrane</keyword>
<keyword evidence="8" id="KW-0812">Transmembrane</keyword>
<evidence type="ECO:0000313" key="10">
    <source>
        <dbReference type="EMBL" id="RKK71562.1"/>
    </source>
</evidence>
<dbReference type="InterPro" id="IPR036396">
    <property type="entry name" value="Cyt_P450_sf"/>
</dbReference>
<comment type="similarity">
    <text evidence="1">Belongs to the cytochrome P450 family.</text>
</comment>
<dbReference type="Pfam" id="PF00067">
    <property type="entry name" value="p450"/>
    <property type="match status" value="1"/>
</dbReference>
<keyword evidence="8" id="KW-1133">Transmembrane helix</keyword>
<evidence type="ECO:0000259" key="9">
    <source>
        <dbReference type="Pfam" id="PF04082"/>
    </source>
</evidence>
<keyword evidence="3" id="KW-0560">Oxidoreductase</keyword>
<evidence type="ECO:0000256" key="2">
    <source>
        <dbReference type="ARBA" id="ARBA00022723"/>
    </source>
</evidence>
<evidence type="ECO:0000256" key="5">
    <source>
        <dbReference type="ARBA" id="ARBA00023033"/>
    </source>
</evidence>
<feature type="compositionally biased region" description="Basic and acidic residues" evidence="7">
    <location>
        <begin position="783"/>
        <end position="798"/>
    </location>
</feature>
<feature type="domain" description="Xylanolytic transcriptional activator regulatory" evidence="9">
    <location>
        <begin position="1088"/>
        <end position="1288"/>
    </location>
</feature>
<dbReference type="VEuPathDB" id="FungiDB:FOC4_g10013200"/>
<evidence type="ECO:0000313" key="11">
    <source>
        <dbReference type="Proteomes" id="UP000285084"/>
    </source>
</evidence>
<dbReference type="Proteomes" id="UP000285084">
    <property type="component" value="Unassembled WGS sequence"/>
</dbReference>
<dbReference type="InterPro" id="IPR007219">
    <property type="entry name" value="XnlR_reg_dom"/>
</dbReference>
<dbReference type="GO" id="GO:0008270">
    <property type="term" value="F:zinc ion binding"/>
    <property type="evidence" value="ECO:0007669"/>
    <property type="project" value="InterPro"/>
</dbReference>
<feature type="region of interest" description="Disordered" evidence="7">
    <location>
        <begin position="836"/>
        <end position="871"/>
    </location>
</feature>
<dbReference type="VEuPathDB" id="FungiDB:FOZG_10531"/>